<proteinExistence type="predicted"/>
<keyword evidence="3" id="KW-1185">Reference proteome</keyword>
<keyword evidence="1" id="KW-0472">Membrane</keyword>
<gene>
    <name evidence="2" type="ORF">HF685_08640</name>
</gene>
<dbReference type="PANTHER" id="PTHR35531:SF1">
    <property type="entry name" value="INNER MEMBRANE PROTEIN YBCI-RELATED"/>
    <property type="match status" value="1"/>
</dbReference>
<sequence length="183" mass="19924">MPTIMSHAAVPIAGALMLGRGRISVPVLVTGIAFAMLPDADVIGFRFGVDYADSWGHRGATHSFVFAAAAALLAIAVWRPRKYWIAAAYLFIAMASHGLLDMLTNGGLGAALFWPFDHNRYFASITPIAVSPIGIDNFISERGFRVLVSEVIWIWTPLSVLTGAVLIVQGRKRNWRQQNGMAQ</sequence>
<evidence type="ECO:0000256" key="1">
    <source>
        <dbReference type="SAM" id="Phobius"/>
    </source>
</evidence>
<keyword evidence="1" id="KW-1133">Transmembrane helix</keyword>
<dbReference type="PANTHER" id="PTHR35531">
    <property type="entry name" value="INNER MEMBRANE PROTEIN YBCI-RELATED"/>
    <property type="match status" value="1"/>
</dbReference>
<name>A0A6H2DL00_9SPHN</name>
<feature type="transmembrane region" description="Helical" evidence="1">
    <location>
        <begin position="151"/>
        <end position="168"/>
    </location>
</feature>
<evidence type="ECO:0000313" key="2">
    <source>
        <dbReference type="EMBL" id="QJB69339.1"/>
    </source>
</evidence>
<evidence type="ECO:0000313" key="3">
    <source>
        <dbReference type="Proteomes" id="UP000501600"/>
    </source>
</evidence>
<organism evidence="2 3">
    <name type="scientific">Parasphingorhabdus halotolerans</name>
    <dbReference type="NCBI Taxonomy" id="2725558"/>
    <lineage>
        <taxon>Bacteria</taxon>
        <taxon>Pseudomonadati</taxon>
        <taxon>Pseudomonadota</taxon>
        <taxon>Alphaproteobacteria</taxon>
        <taxon>Sphingomonadales</taxon>
        <taxon>Sphingomonadaceae</taxon>
        <taxon>Parasphingorhabdus</taxon>
    </lineage>
</organism>
<feature type="transmembrane region" description="Helical" evidence="1">
    <location>
        <begin position="55"/>
        <end position="76"/>
    </location>
</feature>
<dbReference type="EMBL" id="CP051217">
    <property type="protein sequence ID" value="QJB69339.1"/>
    <property type="molecule type" value="Genomic_DNA"/>
</dbReference>
<dbReference type="Proteomes" id="UP000501600">
    <property type="component" value="Chromosome"/>
</dbReference>
<dbReference type="AlphaFoldDB" id="A0A6H2DL00"/>
<feature type="transmembrane region" description="Helical" evidence="1">
    <location>
        <begin position="83"/>
        <end position="100"/>
    </location>
</feature>
<keyword evidence="2" id="KW-0378">Hydrolase</keyword>
<keyword evidence="1" id="KW-0812">Transmembrane</keyword>
<dbReference type="Pfam" id="PF04307">
    <property type="entry name" value="YdjM"/>
    <property type="match status" value="1"/>
</dbReference>
<dbReference type="InterPro" id="IPR007404">
    <property type="entry name" value="YdjM-like"/>
</dbReference>
<dbReference type="KEGG" id="phao:HF685_08640"/>
<accession>A0A6H2DL00</accession>
<reference evidence="2 3" key="1">
    <citation type="submission" date="2020-04" db="EMBL/GenBank/DDBJ databases">
        <title>Genome sequence for Sphingorhabdus sp. strain M1.</title>
        <authorList>
            <person name="Park S.-J."/>
        </authorList>
    </citation>
    <scope>NUCLEOTIDE SEQUENCE [LARGE SCALE GENOMIC DNA]</scope>
    <source>
        <strain evidence="2 3">JK6</strain>
    </source>
</reference>
<protein>
    <submittedName>
        <fullName evidence="2">Metal-dependent hydrolase</fullName>
    </submittedName>
</protein>
<dbReference type="GO" id="GO:0016787">
    <property type="term" value="F:hydrolase activity"/>
    <property type="evidence" value="ECO:0007669"/>
    <property type="project" value="UniProtKB-KW"/>
</dbReference>